<reference evidence="10" key="3">
    <citation type="submission" date="2025-09" db="UniProtKB">
        <authorList>
            <consortium name="Ensembl"/>
        </authorList>
    </citation>
    <scope>IDENTIFICATION</scope>
    <source>
        <strain evidence="10">broiler</strain>
    </source>
</reference>
<evidence type="ECO:0000256" key="3">
    <source>
        <dbReference type="ARBA" id="ARBA00022692"/>
    </source>
</evidence>
<dbReference type="AlphaFoldDB" id="A0A1D5P948"/>
<dbReference type="GlyGen" id="A0A1D5P948">
    <property type="glycosylation" value="1 site"/>
</dbReference>
<dbReference type="InterPro" id="IPR024810">
    <property type="entry name" value="MAB21L/cGLR"/>
</dbReference>
<evidence type="ECO:0000256" key="8">
    <source>
        <dbReference type="SAM" id="Phobius"/>
    </source>
</evidence>
<evidence type="ECO:0000256" key="6">
    <source>
        <dbReference type="ARBA" id="ARBA00023136"/>
    </source>
</evidence>
<evidence type="ECO:0000256" key="7">
    <source>
        <dbReference type="SAM" id="MobiDB-lite"/>
    </source>
</evidence>
<keyword evidence="4" id="KW-0732">Signal</keyword>
<keyword evidence="5 8" id="KW-1133">Transmembrane helix</keyword>
<dbReference type="InParanoid" id="A0A1D5P948"/>
<dbReference type="Gene3D" id="1.10.1410.40">
    <property type="match status" value="1"/>
</dbReference>
<dbReference type="SMART" id="SM01265">
    <property type="entry name" value="Mab-21"/>
    <property type="match status" value="1"/>
</dbReference>
<evidence type="ECO:0000256" key="5">
    <source>
        <dbReference type="ARBA" id="ARBA00022989"/>
    </source>
</evidence>
<dbReference type="InterPro" id="IPR026250">
    <property type="entry name" value="ITPRIP-like"/>
</dbReference>
<evidence type="ECO:0000313" key="10">
    <source>
        <dbReference type="Ensembl" id="ENSGALP00010023819.1"/>
    </source>
</evidence>
<proteinExistence type="inferred from homology"/>
<feature type="domain" description="Mab-21-like HhH/H2TH-like" evidence="9">
    <location>
        <begin position="423"/>
        <end position="477"/>
    </location>
</feature>
<dbReference type="GO" id="GO:0016020">
    <property type="term" value="C:membrane"/>
    <property type="evidence" value="ECO:0000318"/>
    <property type="project" value="GO_Central"/>
</dbReference>
<evidence type="ECO:0000313" key="11">
    <source>
        <dbReference type="Proteomes" id="UP000000539"/>
    </source>
</evidence>
<dbReference type="PANTHER" id="PTHR10656:SF40">
    <property type="entry name" value="INOSITOL 1,4,5-TRISPHOSPHATE RECEPTOR-INTERACTING PROTEIN-LIKE 1"/>
    <property type="match status" value="1"/>
</dbReference>
<comment type="similarity">
    <text evidence="2">Belongs to the ITPRIP family.</text>
</comment>
<feature type="transmembrane region" description="Helical" evidence="8">
    <location>
        <begin position="20"/>
        <end position="44"/>
    </location>
</feature>
<sequence length="532" mass="61784">MLLPVLKAILPGWKAKAPLAIKIMALAFVFSLLAQRVPCVGDYLDEETLNRMRQREVYLQEQMTKLLLEIEEMEVARSRMGMQALLFALLPYWKIFNFLCLFILLFWFMWKIHREFQRVEDSSDEESSSSEEEQQQEQQEEQQEQQEEQQQQEEGVEEEQPFFLPGALWSIQSPQVNTEHTLLLLSELIAISQYLVSDTFYPVPQHPIGVGGAYEGWYPVEHEPVLCVLVPLLAPRGHVFHPDLSTIGELPAKNSRIHVALECTCGREQEMGMQCFLHASAEELRNQQPSLLHNLCTDSCLDVEKTARWFLVLIRNAWKCIPASATCSMNVVLSRRSCRLRVRNIFRSTSIKLVFGVQQDNTDIFLSSQETDYQEPGGTPSTIWPQSCAVAEAKFFQHVASHAEDDHFHFRCMQVCAYILSGHNFSTYELKTVFMHLLNAIPLENWHERYFLLQMDDIFRYLRCCVEEKRLNHFLIGNEDVPAEIILPQDFRESEPLNLFQHLAQDPDKHEQALQELERLEDRLTSMLIYGK</sequence>
<dbReference type="Ensembl" id="ENSGALT00010040855.1">
    <property type="protein sequence ID" value="ENSGALP00010023819.1"/>
    <property type="gene ID" value="ENSGALG00010016926.1"/>
</dbReference>
<protein>
    <recommendedName>
        <fullName evidence="9">Mab-21-like HhH/H2TH-like domain-containing protein</fullName>
    </recommendedName>
</protein>
<reference evidence="10" key="1">
    <citation type="submission" date="2020-11" db="EMBL/GenBank/DDBJ databases">
        <title>Gallus gallus (Chicken) genome, bGalGal1, GRCg7b, maternal haplotype autosomes + Z &amp; W.</title>
        <authorList>
            <person name="Warren W."/>
            <person name="Formenti G."/>
            <person name="Fedrigo O."/>
            <person name="Haase B."/>
            <person name="Mountcastle J."/>
            <person name="Balacco J."/>
            <person name="Tracey A."/>
            <person name="Schneider V."/>
            <person name="Okimoto R."/>
            <person name="Cheng H."/>
            <person name="Hawken R."/>
            <person name="Howe K."/>
            <person name="Jarvis E.D."/>
        </authorList>
    </citation>
    <scope>NUCLEOTIDE SEQUENCE [LARGE SCALE GENOMIC DNA]</scope>
    <source>
        <strain evidence="10">Broiler</strain>
    </source>
</reference>
<reference evidence="10" key="2">
    <citation type="submission" date="2025-08" db="UniProtKB">
        <authorList>
            <consortium name="Ensembl"/>
        </authorList>
    </citation>
    <scope>IDENTIFICATION</scope>
    <source>
        <strain evidence="10">broiler</strain>
    </source>
</reference>
<evidence type="ECO:0000256" key="4">
    <source>
        <dbReference type="ARBA" id="ARBA00022729"/>
    </source>
</evidence>
<dbReference type="Proteomes" id="UP000000539">
    <property type="component" value="Chromosome 5"/>
</dbReference>
<dbReference type="PANTHER" id="PTHR10656">
    <property type="entry name" value="CELL FATE DETERMINING PROTEIN MAB21-RELATED"/>
    <property type="match status" value="1"/>
</dbReference>
<feature type="region of interest" description="Disordered" evidence="7">
    <location>
        <begin position="122"/>
        <end position="157"/>
    </location>
</feature>
<dbReference type="VEuPathDB" id="HostDB:LOC121113255"/>
<dbReference type="Pfam" id="PF20266">
    <property type="entry name" value="Mab-21_C"/>
    <property type="match status" value="1"/>
</dbReference>
<dbReference type="GeneTree" id="ENSGT01050000244827"/>
<accession>A0A1D5P948</accession>
<feature type="transmembrane region" description="Helical" evidence="8">
    <location>
        <begin position="84"/>
        <end position="110"/>
    </location>
</feature>
<evidence type="ECO:0000259" key="9">
    <source>
        <dbReference type="Pfam" id="PF20266"/>
    </source>
</evidence>
<name>A0A1D5P948_CHICK</name>
<keyword evidence="11" id="KW-1185">Reference proteome</keyword>
<dbReference type="Bgee" id="ENSGALG00000030245">
    <property type="expression patterns" value="Expressed in spermatocyte and 12 other cell types or tissues"/>
</dbReference>
<organism evidence="10 11">
    <name type="scientific">Gallus gallus</name>
    <name type="common">Chicken</name>
    <dbReference type="NCBI Taxonomy" id="9031"/>
    <lineage>
        <taxon>Eukaryota</taxon>
        <taxon>Metazoa</taxon>
        <taxon>Chordata</taxon>
        <taxon>Craniata</taxon>
        <taxon>Vertebrata</taxon>
        <taxon>Euteleostomi</taxon>
        <taxon>Archelosauria</taxon>
        <taxon>Archosauria</taxon>
        <taxon>Dinosauria</taxon>
        <taxon>Saurischia</taxon>
        <taxon>Theropoda</taxon>
        <taxon>Coelurosauria</taxon>
        <taxon>Aves</taxon>
        <taxon>Neognathae</taxon>
        <taxon>Galloanserae</taxon>
        <taxon>Galliformes</taxon>
        <taxon>Phasianidae</taxon>
        <taxon>Phasianinae</taxon>
        <taxon>Gallus</taxon>
    </lineage>
</organism>
<comment type="subcellular location">
    <subcellularLocation>
        <location evidence="1">Membrane</location>
        <topology evidence="1">Single-pass type I membrane protein</topology>
    </subcellularLocation>
</comment>
<evidence type="ECO:0000256" key="1">
    <source>
        <dbReference type="ARBA" id="ARBA00004479"/>
    </source>
</evidence>
<evidence type="ECO:0000256" key="2">
    <source>
        <dbReference type="ARBA" id="ARBA00005554"/>
    </source>
</evidence>
<keyword evidence="6 8" id="KW-0472">Membrane</keyword>
<dbReference type="InterPro" id="IPR046906">
    <property type="entry name" value="Mab-21_HhH/H2TH-like"/>
</dbReference>
<dbReference type="PRINTS" id="PR02107">
    <property type="entry name" value="INOS145TPRIP"/>
</dbReference>
<keyword evidence="3 8" id="KW-0812">Transmembrane</keyword>